<dbReference type="PROSITE" id="PS50850">
    <property type="entry name" value="MFS"/>
    <property type="match status" value="1"/>
</dbReference>
<evidence type="ECO:0000256" key="6">
    <source>
        <dbReference type="SAM" id="Phobius"/>
    </source>
</evidence>
<dbReference type="GO" id="GO:0005886">
    <property type="term" value="C:plasma membrane"/>
    <property type="evidence" value="ECO:0007669"/>
    <property type="project" value="TreeGrafter"/>
</dbReference>
<feature type="transmembrane region" description="Helical" evidence="6">
    <location>
        <begin position="252"/>
        <end position="273"/>
    </location>
</feature>
<dbReference type="InterPro" id="IPR010573">
    <property type="entry name" value="MFS_Str1/Tri12-like"/>
</dbReference>
<evidence type="ECO:0000256" key="1">
    <source>
        <dbReference type="ARBA" id="ARBA00004141"/>
    </source>
</evidence>
<name>A0A6A6TYU3_9PEZI</name>
<feature type="transmembrane region" description="Helical" evidence="6">
    <location>
        <begin position="92"/>
        <end position="111"/>
    </location>
</feature>
<dbReference type="OrthoDB" id="4139357at2759"/>
<keyword evidence="5 6" id="KW-0472">Membrane</keyword>
<dbReference type="GO" id="GO:0022857">
    <property type="term" value="F:transmembrane transporter activity"/>
    <property type="evidence" value="ECO:0007669"/>
    <property type="project" value="InterPro"/>
</dbReference>
<dbReference type="SUPFAM" id="SSF103473">
    <property type="entry name" value="MFS general substrate transporter"/>
    <property type="match status" value="1"/>
</dbReference>
<feature type="domain" description="Major facilitator superfamily (MFS) profile" evidence="7">
    <location>
        <begin position="53"/>
        <end position="569"/>
    </location>
</feature>
<keyword evidence="9" id="KW-1185">Reference proteome</keyword>
<keyword evidence="2" id="KW-0813">Transport</keyword>
<dbReference type="PANTHER" id="PTHR23501:SF195">
    <property type="entry name" value="PEP5"/>
    <property type="match status" value="1"/>
</dbReference>
<feature type="transmembrane region" description="Helical" evidence="6">
    <location>
        <begin position="418"/>
        <end position="444"/>
    </location>
</feature>
<feature type="transmembrane region" description="Helical" evidence="6">
    <location>
        <begin position="546"/>
        <end position="564"/>
    </location>
</feature>
<keyword evidence="4 6" id="KW-1133">Transmembrane helix</keyword>
<evidence type="ECO:0000256" key="3">
    <source>
        <dbReference type="ARBA" id="ARBA00022692"/>
    </source>
</evidence>
<dbReference type="InterPro" id="IPR020846">
    <property type="entry name" value="MFS_dom"/>
</dbReference>
<evidence type="ECO:0000256" key="5">
    <source>
        <dbReference type="ARBA" id="ARBA00023136"/>
    </source>
</evidence>
<dbReference type="InterPro" id="IPR036259">
    <property type="entry name" value="MFS_trans_sf"/>
</dbReference>
<keyword evidence="3 6" id="KW-0812">Transmembrane</keyword>
<feature type="transmembrane region" description="Helical" evidence="6">
    <location>
        <begin position="212"/>
        <end position="232"/>
    </location>
</feature>
<feature type="transmembrane region" description="Helical" evidence="6">
    <location>
        <begin position="123"/>
        <end position="141"/>
    </location>
</feature>
<dbReference type="PANTHER" id="PTHR23501">
    <property type="entry name" value="MAJOR FACILITATOR SUPERFAMILY"/>
    <property type="match status" value="1"/>
</dbReference>
<evidence type="ECO:0000313" key="9">
    <source>
        <dbReference type="Proteomes" id="UP000799302"/>
    </source>
</evidence>
<evidence type="ECO:0000256" key="2">
    <source>
        <dbReference type="ARBA" id="ARBA00022448"/>
    </source>
</evidence>
<organism evidence="8 9">
    <name type="scientific">Microthyrium microscopicum</name>
    <dbReference type="NCBI Taxonomy" id="703497"/>
    <lineage>
        <taxon>Eukaryota</taxon>
        <taxon>Fungi</taxon>
        <taxon>Dikarya</taxon>
        <taxon>Ascomycota</taxon>
        <taxon>Pezizomycotina</taxon>
        <taxon>Dothideomycetes</taxon>
        <taxon>Dothideomycetes incertae sedis</taxon>
        <taxon>Microthyriales</taxon>
        <taxon>Microthyriaceae</taxon>
        <taxon>Microthyrium</taxon>
    </lineage>
</organism>
<feature type="transmembrane region" description="Helical" evidence="6">
    <location>
        <begin position="393"/>
        <end position="411"/>
    </location>
</feature>
<feature type="transmembrane region" description="Helical" evidence="6">
    <location>
        <begin position="285"/>
        <end position="304"/>
    </location>
</feature>
<dbReference type="AlphaFoldDB" id="A0A6A6TYU3"/>
<reference evidence="8" key="1">
    <citation type="journal article" date="2020" name="Stud. Mycol.">
        <title>101 Dothideomycetes genomes: a test case for predicting lifestyles and emergence of pathogens.</title>
        <authorList>
            <person name="Haridas S."/>
            <person name="Albert R."/>
            <person name="Binder M."/>
            <person name="Bloem J."/>
            <person name="Labutti K."/>
            <person name="Salamov A."/>
            <person name="Andreopoulos B."/>
            <person name="Baker S."/>
            <person name="Barry K."/>
            <person name="Bills G."/>
            <person name="Bluhm B."/>
            <person name="Cannon C."/>
            <person name="Castanera R."/>
            <person name="Culley D."/>
            <person name="Daum C."/>
            <person name="Ezra D."/>
            <person name="Gonzalez J."/>
            <person name="Henrissat B."/>
            <person name="Kuo A."/>
            <person name="Liang C."/>
            <person name="Lipzen A."/>
            <person name="Lutzoni F."/>
            <person name="Magnuson J."/>
            <person name="Mondo S."/>
            <person name="Nolan M."/>
            <person name="Ohm R."/>
            <person name="Pangilinan J."/>
            <person name="Park H.-J."/>
            <person name="Ramirez L."/>
            <person name="Alfaro M."/>
            <person name="Sun H."/>
            <person name="Tritt A."/>
            <person name="Yoshinaga Y."/>
            <person name="Zwiers L.-H."/>
            <person name="Turgeon B."/>
            <person name="Goodwin S."/>
            <person name="Spatafora J."/>
            <person name="Crous P."/>
            <person name="Grigoriev I."/>
        </authorList>
    </citation>
    <scope>NUCLEOTIDE SEQUENCE</scope>
    <source>
        <strain evidence="8">CBS 115976</strain>
    </source>
</reference>
<sequence length="601" mass="63926">MAEVNGRTLEPPYRGLSVIGDGNKARATQLEHASSSDSNGVQEDSNGIGGISRAKWLAIIALCLSYTTTVQQNACTAAIVKHIDAELGPTNYYNWILSAYSISVSVALPLAGGLSDIFGRKPFFLVGTLIALVGTVVALAAQNVPMIIAAMVLKGIGAGSQQLALAAIGELVENRQRGNAQAALDIVTLPWSIFGPLTGNAMVKYQKLSFRINFIVGIGLNVLTLVAIQFWYHPPPARLVPGVTKKQRLAALDWIGVLFMAFGIVLTLMGLAFGGVQFPWSSPGTIAPVVLGIMSLIALGIWEWKFAKEPFFAHELFIGKARTFTILLLLTFVGGMSLYTAAAFWTQQCQYMFFRDPIKIGVSAIPGGVGGAIGGFLGGILIGKGPGLGSNNILIYSSAMKLVSDIVFTTLTPYKFQLALGMGFLAMFGMGFSLVALIVCVQLASEDHHLGLATLVLGSIRAIGGSVAVTIYSSILMNTIQEDAGRRVGNRVIPMGAPRSSLPKLIPLLTAGKDSAALKLPEITQDIVDAGNEALKWTGTLAFRRIYYSACAFSALALVASFFVKDISHKMTDNVAIRLTNEKGTAREVRKGESGNSTSFR</sequence>
<feature type="transmembrane region" description="Helical" evidence="6">
    <location>
        <begin position="324"/>
        <end position="346"/>
    </location>
</feature>
<feature type="transmembrane region" description="Helical" evidence="6">
    <location>
        <begin position="450"/>
        <end position="477"/>
    </location>
</feature>
<dbReference type="InterPro" id="IPR005829">
    <property type="entry name" value="Sugar_transporter_CS"/>
</dbReference>
<dbReference type="Pfam" id="PF06609">
    <property type="entry name" value="TRI12"/>
    <property type="match status" value="1"/>
</dbReference>
<dbReference type="PROSITE" id="PS00216">
    <property type="entry name" value="SUGAR_TRANSPORT_1"/>
    <property type="match status" value="1"/>
</dbReference>
<dbReference type="Proteomes" id="UP000799302">
    <property type="component" value="Unassembled WGS sequence"/>
</dbReference>
<dbReference type="Gene3D" id="1.20.1250.20">
    <property type="entry name" value="MFS general substrate transporter like domains"/>
    <property type="match status" value="1"/>
</dbReference>
<gene>
    <name evidence="8" type="ORF">BT63DRAFT_102401</name>
</gene>
<accession>A0A6A6TYU3</accession>
<dbReference type="EMBL" id="MU004243">
    <property type="protein sequence ID" value="KAF2664163.1"/>
    <property type="molecule type" value="Genomic_DNA"/>
</dbReference>
<feature type="transmembrane region" description="Helical" evidence="6">
    <location>
        <begin position="358"/>
        <end position="381"/>
    </location>
</feature>
<comment type="subcellular location">
    <subcellularLocation>
        <location evidence="1">Membrane</location>
        <topology evidence="1">Multi-pass membrane protein</topology>
    </subcellularLocation>
</comment>
<evidence type="ECO:0000256" key="4">
    <source>
        <dbReference type="ARBA" id="ARBA00022989"/>
    </source>
</evidence>
<evidence type="ECO:0000259" key="7">
    <source>
        <dbReference type="PROSITE" id="PS50850"/>
    </source>
</evidence>
<proteinExistence type="predicted"/>
<evidence type="ECO:0000313" key="8">
    <source>
        <dbReference type="EMBL" id="KAF2664163.1"/>
    </source>
</evidence>
<protein>
    <submittedName>
        <fullName evidence="8">MFS general substrate transporter</fullName>
    </submittedName>
</protein>